<accession>A0A0V0GPL4</accession>
<sequence length="77" mass="8542">MSNHLFPILFGLHQALLKPSIVNPHNYELEHPCISSSYAQIISILLSKSCPPPRSLPLVLYISISNPITPSMTIYPS</sequence>
<dbReference type="EMBL" id="GEDG01033597">
    <property type="protein sequence ID" value="JAP10178.1"/>
    <property type="molecule type" value="Transcribed_RNA"/>
</dbReference>
<protein>
    <submittedName>
        <fullName evidence="1">Putative ovule protein</fullName>
    </submittedName>
</protein>
<reference evidence="1" key="1">
    <citation type="submission" date="2015-12" db="EMBL/GenBank/DDBJ databases">
        <title>Gene expression during late stages of embryo sac development: a critical building block for successful pollen-pistil interactions.</title>
        <authorList>
            <person name="Liu Y."/>
            <person name="Joly V."/>
            <person name="Sabar M."/>
            <person name="Matton D.P."/>
        </authorList>
    </citation>
    <scope>NUCLEOTIDE SEQUENCE</scope>
</reference>
<dbReference type="AlphaFoldDB" id="A0A0V0GPL4"/>
<organism evidence="1">
    <name type="scientific">Solanum chacoense</name>
    <name type="common">Chaco potato</name>
    <dbReference type="NCBI Taxonomy" id="4108"/>
    <lineage>
        <taxon>Eukaryota</taxon>
        <taxon>Viridiplantae</taxon>
        <taxon>Streptophyta</taxon>
        <taxon>Embryophyta</taxon>
        <taxon>Tracheophyta</taxon>
        <taxon>Spermatophyta</taxon>
        <taxon>Magnoliopsida</taxon>
        <taxon>eudicotyledons</taxon>
        <taxon>Gunneridae</taxon>
        <taxon>Pentapetalae</taxon>
        <taxon>asterids</taxon>
        <taxon>lamiids</taxon>
        <taxon>Solanales</taxon>
        <taxon>Solanaceae</taxon>
        <taxon>Solanoideae</taxon>
        <taxon>Solaneae</taxon>
        <taxon>Solanum</taxon>
    </lineage>
</organism>
<proteinExistence type="predicted"/>
<evidence type="ECO:0000313" key="1">
    <source>
        <dbReference type="EMBL" id="JAP10178.1"/>
    </source>
</evidence>
<name>A0A0V0GPL4_SOLCH</name>